<organism evidence="1 2">
    <name type="scientific">Pristionchus fissidentatus</name>
    <dbReference type="NCBI Taxonomy" id="1538716"/>
    <lineage>
        <taxon>Eukaryota</taxon>
        <taxon>Metazoa</taxon>
        <taxon>Ecdysozoa</taxon>
        <taxon>Nematoda</taxon>
        <taxon>Chromadorea</taxon>
        <taxon>Rhabditida</taxon>
        <taxon>Rhabditina</taxon>
        <taxon>Diplogasteromorpha</taxon>
        <taxon>Diplogasteroidea</taxon>
        <taxon>Neodiplogasteridae</taxon>
        <taxon>Pristionchus</taxon>
    </lineage>
</organism>
<evidence type="ECO:0000313" key="1">
    <source>
        <dbReference type="EMBL" id="GMT36529.1"/>
    </source>
</evidence>
<sequence length="113" mass="13284">VLFLLLLDFITRTSRLSVNRTLHCVDSVFNVIPHFESFFNFLLDFSDHLLWLIQLTSSFVKIFRLGHDGRWRGRIGYRHQSILLLGTETRTFKCTLSVGCTIQLFLLCQFRSE</sequence>
<reference evidence="1" key="1">
    <citation type="submission" date="2023-10" db="EMBL/GenBank/DDBJ databases">
        <title>Genome assembly of Pristionchus species.</title>
        <authorList>
            <person name="Yoshida K."/>
            <person name="Sommer R.J."/>
        </authorList>
    </citation>
    <scope>NUCLEOTIDE SEQUENCE</scope>
    <source>
        <strain evidence="1">RS5133</strain>
    </source>
</reference>
<comment type="caution">
    <text evidence="1">The sequence shown here is derived from an EMBL/GenBank/DDBJ whole genome shotgun (WGS) entry which is preliminary data.</text>
</comment>
<protein>
    <recommendedName>
        <fullName evidence="3">Secreted protein</fullName>
    </recommendedName>
</protein>
<dbReference type="Proteomes" id="UP001432322">
    <property type="component" value="Unassembled WGS sequence"/>
</dbReference>
<feature type="non-terminal residue" evidence="1">
    <location>
        <position position="1"/>
    </location>
</feature>
<proteinExistence type="predicted"/>
<evidence type="ECO:0000313" key="2">
    <source>
        <dbReference type="Proteomes" id="UP001432322"/>
    </source>
</evidence>
<accession>A0AAV5WXD9</accession>
<evidence type="ECO:0008006" key="3">
    <source>
        <dbReference type="Google" id="ProtNLM"/>
    </source>
</evidence>
<name>A0AAV5WXD9_9BILA</name>
<dbReference type="EMBL" id="BTSY01000007">
    <property type="protein sequence ID" value="GMT36529.1"/>
    <property type="molecule type" value="Genomic_DNA"/>
</dbReference>
<dbReference type="AlphaFoldDB" id="A0AAV5WXD9"/>
<keyword evidence="2" id="KW-1185">Reference proteome</keyword>
<gene>
    <name evidence="1" type="ORF">PFISCL1PPCAC_27825</name>
</gene>